<dbReference type="InterPro" id="IPR005828">
    <property type="entry name" value="MFS_sugar_transport-like"/>
</dbReference>
<evidence type="ECO:0000313" key="10">
    <source>
        <dbReference type="EMBL" id="KAK0391847.1"/>
    </source>
</evidence>
<feature type="transmembrane region" description="Helical" evidence="8">
    <location>
        <begin position="12"/>
        <end position="29"/>
    </location>
</feature>
<dbReference type="InterPro" id="IPR020846">
    <property type="entry name" value="MFS_dom"/>
</dbReference>
<name>A0AA39LC65_SARSR</name>
<dbReference type="SUPFAM" id="SSF103473">
    <property type="entry name" value="MFS general substrate transporter"/>
    <property type="match status" value="1"/>
</dbReference>
<dbReference type="EMBL" id="JAPDFR010000001">
    <property type="protein sequence ID" value="KAK0391847.1"/>
    <property type="molecule type" value="Genomic_DNA"/>
</dbReference>
<evidence type="ECO:0000259" key="9">
    <source>
        <dbReference type="PROSITE" id="PS50850"/>
    </source>
</evidence>
<feature type="transmembrane region" description="Helical" evidence="8">
    <location>
        <begin position="374"/>
        <end position="399"/>
    </location>
</feature>
<feature type="transmembrane region" description="Helical" evidence="8">
    <location>
        <begin position="343"/>
        <end position="362"/>
    </location>
</feature>
<keyword evidence="11" id="KW-1185">Reference proteome</keyword>
<sequence>MAYFGATGHALSVIQLALVVCPAFILFGYNQAGLGALLTTEDWSKTFPEIDTIHATGSDKANKSTLQGFVVATFTLGALAGSLSCSWSGNKFGRRNVIFFAGICTLIGEILECSSFGLAQLIVGRIIVGLGVGQLSSIVPVWQSETSGAQNRGRHVVMDGLFICIGYVLESWINLGFWEFHHGPVTWRPSIAIAIVFSFMLIFSIYFLPESPRWLVMKNRSDSAREVIASLRGLPVDSMEVQAELGGIEHSLEDTTQGSIKMTDMFKMGEEKLFYRFMLCILLQFYQQMSGSNLISVYATILFQENLGMGTEKSRILSAGALSWKCLSSLLGFVCIDRYGRRAVFIISGIGMSSCMVALAVSTSFDKSNKAAQIAAGCFIYLYNTFVPIGFLGANFLYATEVAPIKLRMAMSSVSTANHWLWNFVVVMVTPVAISSIGYQYYIVYAVIAACIPVSVYFLFPETMGRNLEEIDIMFRDSPSVWATVKFARTRPIAMPQEFKDEKHKGDADYVEDKTAA</sequence>
<evidence type="ECO:0000256" key="7">
    <source>
        <dbReference type="RuleBase" id="RU003346"/>
    </source>
</evidence>
<dbReference type="PROSITE" id="PS50850">
    <property type="entry name" value="MFS"/>
    <property type="match status" value="1"/>
</dbReference>
<organism evidence="10 11">
    <name type="scientific">Sarocladium strictum</name>
    <name type="common">Black bundle disease fungus</name>
    <name type="synonym">Acremonium strictum</name>
    <dbReference type="NCBI Taxonomy" id="5046"/>
    <lineage>
        <taxon>Eukaryota</taxon>
        <taxon>Fungi</taxon>
        <taxon>Dikarya</taxon>
        <taxon>Ascomycota</taxon>
        <taxon>Pezizomycotina</taxon>
        <taxon>Sordariomycetes</taxon>
        <taxon>Hypocreomycetidae</taxon>
        <taxon>Hypocreales</taxon>
        <taxon>Sarocladiaceae</taxon>
        <taxon>Sarocladium</taxon>
    </lineage>
</organism>
<accession>A0AA39LC65</accession>
<dbReference type="PANTHER" id="PTHR48022">
    <property type="entry name" value="PLASTIDIC GLUCOSE TRANSPORTER 4"/>
    <property type="match status" value="1"/>
</dbReference>
<feature type="transmembrane region" description="Helical" evidence="8">
    <location>
        <begin position="123"/>
        <end position="144"/>
    </location>
</feature>
<dbReference type="FunFam" id="1.20.1250.20:FF:000090">
    <property type="entry name" value="MFS sugar transporter, putative"/>
    <property type="match status" value="1"/>
</dbReference>
<dbReference type="InterPro" id="IPR005829">
    <property type="entry name" value="Sugar_transporter_CS"/>
</dbReference>
<evidence type="ECO:0000256" key="5">
    <source>
        <dbReference type="ARBA" id="ARBA00022989"/>
    </source>
</evidence>
<gene>
    <name evidence="10" type="ORF">NLU13_1346</name>
</gene>
<reference evidence="10" key="1">
    <citation type="submission" date="2022-10" db="EMBL/GenBank/DDBJ databases">
        <title>Determination and structural analysis of whole genome sequence of Sarocladium strictum F4-1.</title>
        <authorList>
            <person name="Hu L."/>
            <person name="Jiang Y."/>
        </authorList>
    </citation>
    <scope>NUCLEOTIDE SEQUENCE</scope>
    <source>
        <strain evidence="10">F4-1</strain>
    </source>
</reference>
<dbReference type="PANTHER" id="PTHR48022:SF45">
    <property type="entry name" value="MAJOR FACILITATOR SUPERFAMILY (MFS) PROFILE DOMAIN-CONTAINING PROTEIN-RELATED"/>
    <property type="match status" value="1"/>
</dbReference>
<evidence type="ECO:0000256" key="2">
    <source>
        <dbReference type="ARBA" id="ARBA00010992"/>
    </source>
</evidence>
<dbReference type="InterPro" id="IPR050360">
    <property type="entry name" value="MFS_Sugar_Transporters"/>
</dbReference>
<dbReference type="Proteomes" id="UP001175261">
    <property type="component" value="Unassembled WGS sequence"/>
</dbReference>
<evidence type="ECO:0000256" key="1">
    <source>
        <dbReference type="ARBA" id="ARBA00004141"/>
    </source>
</evidence>
<evidence type="ECO:0000256" key="6">
    <source>
        <dbReference type="ARBA" id="ARBA00023136"/>
    </source>
</evidence>
<evidence type="ECO:0000256" key="3">
    <source>
        <dbReference type="ARBA" id="ARBA00022448"/>
    </source>
</evidence>
<proteinExistence type="inferred from homology"/>
<feature type="transmembrane region" description="Helical" evidence="8">
    <location>
        <begin position="420"/>
        <end position="437"/>
    </location>
</feature>
<protein>
    <recommendedName>
        <fullName evidence="9">Major facilitator superfamily (MFS) profile domain-containing protein</fullName>
    </recommendedName>
</protein>
<keyword evidence="3 7" id="KW-0813">Transport</keyword>
<feature type="transmembrane region" description="Helical" evidence="8">
    <location>
        <begin position="66"/>
        <end position="85"/>
    </location>
</feature>
<dbReference type="PRINTS" id="PR00171">
    <property type="entry name" value="SUGRTRNSPORT"/>
</dbReference>
<dbReference type="AlphaFoldDB" id="A0AA39LC65"/>
<dbReference type="Pfam" id="PF00083">
    <property type="entry name" value="Sugar_tr"/>
    <property type="match status" value="1"/>
</dbReference>
<feature type="transmembrane region" description="Helical" evidence="8">
    <location>
        <begin position="443"/>
        <end position="460"/>
    </location>
</feature>
<keyword evidence="6 8" id="KW-0472">Membrane</keyword>
<dbReference type="NCBIfam" id="TIGR00879">
    <property type="entry name" value="SP"/>
    <property type="match status" value="1"/>
</dbReference>
<dbReference type="InterPro" id="IPR036259">
    <property type="entry name" value="MFS_trans_sf"/>
</dbReference>
<evidence type="ECO:0000256" key="4">
    <source>
        <dbReference type="ARBA" id="ARBA00022692"/>
    </source>
</evidence>
<dbReference type="GO" id="GO:0016020">
    <property type="term" value="C:membrane"/>
    <property type="evidence" value="ECO:0007669"/>
    <property type="project" value="UniProtKB-SubCell"/>
</dbReference>
<dbReference type="Gene3D" id="1.20.1250.20">
    <property type="entry name" value="MFS general substrate transporter like domains"/>
    <property type="match status" value="1"/>
</dbReference>
<dbReference type="GO" id="GO:0005351">
    <property type="term" value="F:carbohydrate:proton symporter activity"/>
    <property type="evidence" value="ECO:0007669"/>
    <property type="project" value="TreeGrafter"/>
</dbReference>
<dbReference type="InterPro" id="IPR003663">
    <property type="entry name" value="Sugar/inositol_transpt"/>
</dbReference>
<dbReference type="PROSITE" id="PS00216">
    <property type="entry name" value="SUGAR_TRANSPORT_1"/>
    <property type="match status" value="1"/>
</dbReference>
<feature type="transmembrane region" description="Helical" evidence="8">
    <location>
        <begin position="156"/>
        <end position="178"/>
    </location>
</feature>
<feature type="transmembrane region" description="Helical" evidence="8">
    <location>
        <begin position="97"/>
        <end position="117"/>
    </location>
</feature>
<comment type="caution">
    <text evidence="10">The sequence shown here is derived from an EMBL/GenBank/DDBJ whole genome shotgun (WGS) entry which is preliminary data.</text>
</comment>
<keyword evidence="4 8" id="KW-0812">Transmembrane</keyword>
<keyword evidence="5 8" id="KW-1133">Transmembrane helix</keyword>
<feature type="domain" description="Major facilitator superfamily (MFS) profile" evidence="9">
    <location>
        <begin position="16"/>
        <end position="464"/>
    </location>
</feature>
<evidence type="ECO:0000256" key="8">
    <source>
        <dbReference type="SAM" id="Phobius"/>
    </source>
</evidence>
<evidence type="ECO:0000313" key="11">
    <source>
        <dbReference type="Proteomes" id="UP001175261"/>
    </source>
</evidence>
<feature type="transmembrane region" description="Helical" evidence="8">
    <location>
        <begin position="190"/>
        <end position="208"/>
    </location>
</feature>
<comment type="similarity">
    <text evidence="2 7">Belongs to the major facilitator superfamily. Sugar transporter (TC 2.A.1.1) family.</text>
</comment>
<comment type="subcellular location">
    <subcellularLocation>
        <location evidence="1">Membrane</location>
        <topology evidence="1">Multi-pass membrane protein</topology>
    </subcellularLocation>
</comment>